<dbReference type="PANTHER" id="PTHR20898">
    <property type="entry name" value="DAEDALUS ON 3-RELATED-RELATED"/>
    <property type="match status" value="1"/>
</dbReference>
<reference evidence="3" key="1">
    <citation type="submission" date="2025-08" db="UniProtKB">
        <authorList>
            <consortium name="RefSeq"/>
        </authorList>
    </citation>
    <scope>IDENTIFICATION</scope>
    <source>
        <strain evidence="3">11010-0011.00</strain>
        <tissue evidence="3">Whole body</tissue>
    </source>
</reference>
<protein>
    <submittedName>
        <fullName evidence="3">Uncharacterized protein LOC115632610</fullName>
    </submittedName>
</protein>
<dbReference type="InterPro" id="IPR010512">
    <property type="entry name" value="DUF1091"/>
</dbReference>
<evidence type="ECO:0000256" key="1">
    <source>
        <dbReference type="SAM" id="MobiDB-lite"/>
    </source>
</evidence>
<dbReference type="OrthoDB" id="7789165at2759"/>
<dbReference type="Proteomes" id="UP000504634">
    <property type="component" value="Unplaced"/>
</dbReference>
<sequence>MWLSSIDISRVLTADMFIYRLMIFTSAVAMCLGHLSFTNIICNTTDNSFLEFNQCYIKAVNRTHKYINMHMKLLQTPVDNVISNFKVMRNDNGYKPFVLDITYDVCKFLKNQRNPILNHFYMLYKQYSNMNHSCPYDCVGHFTFTNLKCNSTDPDFSRFEHCFIKAVNRSHKYISIHIKPLQKPINNLTAIFKIMRNNNGYKTFLPEITFDVCYFLENQRNAFLNTFLTILKEYSNLNHTCPYDHDLIIPTLWTDKIQRTFSHIVIFIDGDYVLYTTWYQNNKERIRVNIYFKVSMLAANLNASARRMRNSASLSLSENLNEHAVLSSAVPPKCHRCHGQLPPPQPPPAPLQPPPSSCNEKRKSCNYNCYNNIISVVVTGPPNNAMAAQLMLKMSP</sequence>
<feature type="compositionally biased region" description="Pro residues" evidence="1">
    <location>
        <begin position="341"/>
        <end position="356"/>
    </location>
</feature>
<dbReference type="Pfam" id="PF06477">
    <property type="entry name" value="DUF1091"/>
    <property type="match status" value="2"/>
</dbReference>
<name>A0A6J2UE47_DROLE</name>
<organism evidence="2 3">
    <name type="scientific">Drosophila lebanonensis</name>
    <name type="common">Fruit fly</name>
    <name type="synonym">Scaptodrosophila lebanonensis</name>
    <dbReference type="NCBI Taxonomy" id="7225"/>
    <lineage>
        <taxon>Eukaryota</taxon>
        <taxon>Metazoa</taxon>
        <taxon>Ecdysozoa</taxon>
        <taxon>Arthropoda</taxon>
        <taxon>Hexapoda</taxon>
        <taxon>Insecta</taxon>
        <taxon>Pterygota</taxon>
        <taxon>Neoptera</taxon>
        <taxon>Endopterygota</taxon>
        <taxon>Diptera</taxon>
        <taxon>Brachycera</taxon>
        <taxon>Muscomorpha</taxon>
        <taxon>Ephydroidea</taxon>
        <taxon>Drosophilidae</taxon>
        <taxon>Scaptodrosophila</taxon>
    </lineage>
</organism>
<evidence type="ECO:0000313" key="2">
    <source>
        <dbReference type="Proteomes" id="UP000504634"/>
    </source>
</evidence>
<feature type="region of interest" description="Disordered" evidence="1">
    <location>
        <begin position="337"/>
        <end position="357"/>
    </location>
</feature>
<evidence type="ECO:0000313" key="3">
    <source>
        <dbReference type="RefSeq" id="XP_030385698.1"/>
    </source>
</evidence>
<dbReference type="PANTHER" id="PTHR20898:SF0">
    <property type="entry name" value="DAEDALUS ON 3-RELATED"/>
    <property type="match status" value="1"/>
</dbReference>
<dbReference type="RefSeq" id="XP_030385698.1">
    <property type="nucleotide sequence ID" value="XM_030529838.1"/>
</dbReference>
<dbReference type="AlphaFoldDB" id="A0A6J2UE47"/>
<dbReference type="GeneID" id="115632610"/>
<keyword evidence="2" id="KW-1185">Reference proteome</keyword>
<proteinExistence type="predicted"/>
<dbReference type="SMART" id="SM00697">
    <property type="entry name" value="DM8"/>
    <property type="match status" value="2"/>
</dbReference>
<accession>A0A6J2UE47</accession>
<gene>
    <name evidence="3" type="primary">LOC115632610</name>
</gene>